<dbReference type="EMBL" id="SWLB01000026">
    <property type="protein sequence ID" value="KAF3321897.1"/>
    <property type="molecule type" value="Genomic_DNA"/>
</dbReference>
<protein>
    <submittedName>
        <fullName evidence="6">Zinc finger HIT domain-containing protein 3-like protein</fullName>
    </submittedName>
</protein>
<evidence type="ECO:0000256" key="4">
    <source>
        <dbReference type="PROSITE-ProRule" id="PRU00453"/>
    </source>
</evidence>
<dbReference type="PANTHER" id="PTHR13483:SF11">
    <property type="entry name" value="ZINC FINGER HIT DOMAIN-CONTAINING PROTEIN 3"/>
    <property type="match status" value="1"/>
</dbReference>
<dbReference type="PANTHER" id="PTHR13483">
    <property type="entry name" value="BOX C_D SNORNA PROTEIN 1-RELATED"/>
    <property type="match status" value="1"/>
</dbReference>
<keyword evidence="2 4" id="KW-0863">Zinc-finger</keyword>
<evidence type="ECO:0000313" key="7">
    <source>
        <dbReference type="Proteomes" id="UP000623129"/>
    </source>
</evidence>
<name>A0A833V342_9POAL</name>
<dbReference type="PROSITE" id="PS51083">
    <property type="entry name" value="ZF_HIT"/>
    <property type="match status" value="1"/>
</dbReference>
<gene>
    <name evidence="6" type="ORF">FCM35_KLT14113</name>
</gene>
<evidence type="ECO:0000256" key="2">
    <source>
        <dbReference type="ARBA" id="ARBA00022771"/>
    </source>
</evidence>
<dbReference type="GO" id="GO:0000463">
    <property type="term" value="P:maturation of LSU-rRNA from tricistronic rRNA transcript (SSU-rRNA, 5.8S rRNA, LSU-rRNA)"/>
    <property type="evidence" value="ECO:0007669"/>
    <property type="project" value="TreeGrafter"/>
</dbReference>
<evidence type="ECO:0000256" key="1">
    <source>
        <dbReference type="ARBA" id="ARBA00022723"/>
    </source>
</evidence>
<dbReference type="AlphaFoldDB" id="A0A833V342"/>
<proteinExistence type="predicted"/>
<organism evidence="6 7">
    <name type="scientific">Carex littledalei</name>
    <dbReference type="NCBI Taxonomy" id="544730"/>
    <lineage>
        <taxon>Eukaryota</taxon>
        <taxon>Viridiplantae</taxon>
        <taxon>Streptophyta</taxon>
        <taxon>Embryophyta</taxon>
        <taxon>Tracheophyta</taxon>
        <taxon>Spermatophyta</taxon>
        <taxon>Magnoliopsida</taxon>
        <taxon>Liliopsida</taxon>
        <taxon>Poales</taxon>
        <taxon>Cyperaceae</taxon>
        <taxon>Cyperoideae</taxon>
        <taxon>Cariceae</taxon>
        <taxon>Carex</taxon>
        <taxon>Carex subgen. Euthyceras</taxon>
    </lineage>
</organism>
<keyword evidence="1" id="KW-0479">Metal-binding</keyword>
<dbReference type="GO" id="GO:0000492">
    <property type="term" value="P:box C/D snoRNP assembly"/>
    <property type="evidence" value="ECO:0007669"/>
    <property type="project" value="TreeGrafter"/>
</dbReference>
<accession>A0A833V342</accession>
<dbReference type="InterPro" id="IPR007529">
    <property type="entry name" value="Znf_HIT"/>
</dbReference>
<keyword evidence="7" id="KW-1185">Reference proteome</keyword>
<evidence type="ECO:0000256" key="3">
    <source>
        <dbReference type="ARBA" id="ARBA00022833"/>
    </source>
</evidence>
<dbReference type="Gene3D" id="3.30.60.190">
    <property type="match status" value="1"/>
</dbReference>
<dbReference type="SUPFAM" id="SSF144232">
    <property type="entry name" value="HIT/MYND zinc finger-like"/>
    <property type="match status" value="1"/>
</dbReference>
<dbReference type="Pfam" id="PF04438">
    <property type="entry name" value="zf-HIT"/>
    <property type="match status" value="1"/>
</dbReference>
<comment type="caution">
    <text evidence="6">The sequence shown here is derived from an EMBL/GenBank/DDBJ whole genome shotgun (WGS) entry which is preliminary data.</text>
</comment>
<evidence type="ECO:0000259" key="5">
    <source>
        <dbReference type="PROSITE" id="PS51083"/>
    </source>
</evidence>
<keyword evidence="3" id="KW-0862">Zinc</keyword>
<reference evidence="6" key="1">
    <citation type="submission" date="2020-01" db="EMBL/GenBank/DDBJ databases">
        <title>Genome sequence of Kobresia littledalei, the first chromosome-level genome in the family Cyperaceae.</title>
        <authorList>
            <person name="Qu G."/>
        </authorList>
    </citation>
    <scope>NUCLEOTIDE SEQUENCE</scope>
    <source>
        <strain evidence="6">C.B.Clarke</strain>
        <tissue evidence="6">Leaf</tissue>
    </source>
</reference>
<dbReference type="Proteomes" id="UP000623129">
    <property type="component" value="Unassembled WGS sequence"/>
</dbReference>
<feature type="domain" description="HIT-type" evidence="5">
    <location>
        <begin position="5"/>
        <end position="38"/>
    </location>
</feature>
<dbReference type="InterPro" id="IPR051639">
    <property type="entry name" value="BCD1"/>
</dbReference>
<evidence type="ECO:0000313" key="6">
    <source>
        <dbReference type="EMBL" id="KAF3321897.1"/>
    </source>
</evidence>
<dbReference type="GO" id="GO:0070761">
    <property type="term" value="C:pre-snoRNP complex"/>
    <property type="evidence" value="ECO:0007669"/>
    <property type="project" value="TreeGrafter"/>
</dbReference>
<dbReference type="OrthoDB" id="18412at2759"/>
<dbReference type="GO" id="GO:0008270">
    <property type="term" value="F:zinc ion binding"/>
    <property type="evidence" value="ECO:0007669"/>
    <property type="project" value="UniProtKB-UniRule"/>
</dbReference>
<dbReference type="GO" id="GO:0048254">
    <property type="term" value="P:snoRNA localization"/>
    <property type="evidence" value="ECO:0007669"/>
    <property type="project" value="TreeGrafter"/>
</dbReference>
<dbReference type="CDD" id="cd23024">
    <property type="entry name" value="zf-HIT_ZNHIT2-3"/>
    <property type="match status" value="1"/>
</dbReference>
<sequence>MGRNCEVCKEVQFKYKCPACLAPYCSVACFKKHKENLCQKVQPPIEEATATNESTQPTQPLENESFKLSENLCQKLQPPGEEAIATNESTQPTQPLENESFKSNVEVKIHSRKTIEVEEENSIVSKERLYSLAECKEIRDALKSNELQNLILRIDSSEEPEQELDKAMGSQYFHEFTEKFNYPMQILDVISKRDG</sequence>
<dbReference type="GO" id="GO:0005634">
    <property type="term" value="C:nucleus"/>
    <property type="evidence" value="ECO:0007669"/>
    <property type="project" value="TreeGrafter"/>
</dbReference>